<dbReference type="AlphaFoldDB" id="A0A8H5BTU7"/>
<proteinExistence type="predicted"/>
<accession>A0A8H5BTU7</accession>
<dbReference type="EMBL" id="JAACJM010000366">
    <property type="protein sequence ID" value="KAF5328267.1"/>
    <property type="molecule type" value="Genomic_DNA"/>
</dbReference>
<feature type="region of interest" description="Disordered" evidence="1">
    <location>
        <begin position="284"/>
        <end position="303"/>
    </location>
</feature>
<evidence type="ECO:0008006" key="4">
    <source>
        <dbReference type="Google" id="ProtNLM"/>
    </source>
</evidence>
<protein>
    <recommendedName>
        <fullName evidence="4">MULE transposase domain-containing protein</fullName>
    </recommendedName>
</protein>
<dbReference type="OrthoDB" id="2422225at2759"/>
<comment type="caution">
    <text evidence="2">The sequence shown here is derived from an EMBL/GenBank/DDBJ whole genome shotgun (WGS) entry which is preliminary data.</text>
</comment>
<evidence type="ECO:0000313" key="2">
    <source>
        <dbReference type="EMBL" id="KAF5328267.1"/>
    </source>
</evidence>
<organism evidence="2 3">
    <name type="scientific">Tetrapyrgos nigripes</name>
    <dbReference type="NCBI Taxonomy" id="182062"/>
    <lineage>
        <taxon>Eukaryota</taxon>
        <taxon>Fungi</taxon>
        <taxon>Dikarya</taxon>
        <taxon>Basidiomycota</taxon>
        <taxon>Agaricomycotina</taxon>
        <taxon>Agaricomycetes</taxon>
        <taxon>Agaricomycetidae</taxon>
        <taxon>Agaricales</taxon>
        <taxon>Marasmiineae</taxon>
        <taxon>Marasmiaceae</taxon>
        <taxon>Tetrapyrgos</taxon>
    </lineage>
</organism>
<sequence length="303" mass="34590">MDEAAMKYLHKDQLIFDGTFGVCSERILMFIAMGINENRKGLPIAIFLFSAPPGAQAMHANYDGEILYELLKSWKDHLEKKSSTAFTPTCVITDTDVHKRNALIRLWANIILLLCKFHVTQYWTNSRKAKVTGKQEDVIKADIVKHLNLLEMVKHEDAMSLIHQEQVYFRTLQTQKPSNKTIKGALLHIMYLLDNWMPEAMWKSWSTHGRKQAAAVLGVELEDVLMTTNHLEHFNGILKRKEIGAWLHSISTNSKEVIGIGWEQDSVKQLVVVMSLRWSKLCKRNEGPGGRQRRDAATGSLTH</sequence>
<dbReference type="Proteomes" id="UP000559256">
    <property type="component" value="Unassembled WGS sequence"/>
</dbReference>
<keyword evidence="3" id="KW-1185">Reference proteome</keyword>
<evidence type="ECO:0000256" key="1">
    <source>
        <dbReference type="SAM" id="MobiDB-lite"/>
    </source>
</evidence>
<name>A0A8H5BTU7_9AGAR</name>
<reference evidence="2 3" key="1">
    <citation type="journal article" date="2020" name="ISME J.">
        <title>Uncovering the hidden diversity of litter-decomposition mechanisms in mushroom-forming fungi.</title>
        <authorList>
            <person name="Floudas D."/>
            <person name="Bentzer J."/>
            <person name="Ahren D."/>
            <person name="Johansson T."/>
            <person name="Persson P."/>
            <person name="Tunlid A."/>
        </authorList>
    </citation>
    <scope>NUCLEOTIDE SEQUENCE [LARGE SCALE GENOMIC DNA]</scope>
    <source>
        <strain evidence="2 3">CBS 291.85</strain>
    </source>
</reference>
<evidence type="ECO:0000313" key="3">
    <source>
        <dbReference type="Proteomes" id="UP000559256"/>
    </source>
</evidence>
<gene>
    <name evidence="2" type="ORF">D9758_017840</name>
</gene>